<evidence type="ECO:0000256" key="1">
    <source>
        <dbReference type="SAM" id="MobiDB-lite"/>
    </source>
</evidence>
<dbReference type="EMBL" id="LT969573">
    <property type="protein sequence ID" value="SOV79918.1"/>
    <property type="molecule type" value="Genomic_DNA"/>
</dbReference>
<dbReference type="AlphaFoldDB" id="A0A2P9DFX7"/>
<feature type="compositionally biased region" description="Basic and acidic residues" evidence="1">
    <location>
        <begin position="513"/>
        <end position="524"/>
    </location>
</feature>
<evidence type="ECO:0000313" key="4">
    <source>
        <dbReference type="Proteomes" id="UP000240500"/>
    </source>
</evidence>
<evidence type="ECO:0000313" key="3">
    <source>
        <dbReference type="EMBL" id="SOV79918.1"/>
    </source>
</evidence>
<gene>
    <name evidence="3" type="ORF">PRG01_1031500</name>
</gene>
<feature type="compositionally biased region" description="Low complexity" evidence="1">
    <location>
        <begin position="302"/>
        <end position="347"/>
    </location>
</feature>
<feature type="region of interest" description="Disordered" evidence="1">
    <location>
        <begin position="301"/>
        <end position="347"/>
    </location>
</feature>
<evidence type="ECO:0000259" key="2">
    <source>
        <dbReference type="Pfam" id="PF26188"/>
    </source>
</evidence>
<proteinExistence type="predicted"/>
<protein>
    <recommendedName>
        <fullName evidence="2">RNA-editing substrate-binding complex 6 protein domain-containing protein</fullName>
    </recommendedName>
</protein>
<dbReference type="GO" id="GO:0005730">
    <property type="term" value="C:nucleolus"/>
    <property type="evidence" value="ECO:0007669"/>
    <property type="project" value="TreeGrafter"/>
</dbReference>
<feature type="domain" description="RNA-editing substrate-binding complex 6 protein" evidence="2">
    <location>
        <begin position="50"/>
        <end position="215"/>
    </location>
</feature>
<dbReference type="OrthoDB" id="432905at2759"/>
<dbReference type="PANTHER" id="PTHR16148">
    <property type="entry name" value="NF-KAPPA-B-REPRESSING FACTOR-RELATED"/>
    <property type="match status" value="1"/>
</dbReference>
<dbReference type="Proteomes" id="UP000240500">
    <property type="component" value="Chromosome 10"/>
</dbReference>
<dbReference type="GO" id="GO:0005654">
    <property type="term" value="C:nucleoplasm"/>
    <property type="evidence" value="ECO:0007669"/>
    <property type="project" value="TreeGrafter"/>
</dbReference>
<organism evidence="3 4">
    <name type="scientific">Plasmodium reichenowi</name>
    <dbReference type="NCBI Taxonomy" id="5854"/>
    <lineage>
        <taxon>Eukaryota</taxon>
        <taxon>Sar</taxon>
        <taxon>Alveolata</taxon>
        <taxon>Apicomplexa</taxon>
        <taxon>Aconoidasida</taxon>
        <taxon>Haemosporida</taxon>
        <taxon>Plasmodiidae</taxon>
        <taxon>Plasmodium</taxon>
        <taxon>Plasmodium (Laverania)</taxon>
    </lineage>
</organism>
<dbReference type="PANTHER" id="PTHR16148:SF14">
    <property type="entry name" value="MYND-TYPE DOMAIN-CONTAINING PROTEIN"/>
    <property type="match status" value="1"/>
</dbReference>
<feature type="region of interest" description="Disordered" evidence="1">
    <location>
        <begin position="513"/>
        <end position="549"/>
    </location>
</feature>
<sequence>MLKHVFFCYRWRAQYGCGKSKLNFLCGALCYSSNINMDKIIHENKYEDIKNLRSQELRILSENCCVKKVDDVIIWSEICRNSIEKYNSFKYFDALLLLSSFDKMNIVDKSLYKTFSDVFIKQISYLQPEHFILLINLYCRVNIFPRVLFTEIFHGIIKYCNKLYPDEYVNLLTCFANLKITNKDLIKTLCKSIIKNINLFDYIHLTSIVGALRSLEIADDIFYYVIDQKQLKELKFLTVQEIFDHIKKIKLLQYSWKLYEKDLMKEFLFKVYNFKNEKDVDQLDDPFVCLNFLVSRGLLQGNNNTNGKNNNNNNNKNNNNKKNNNNEKNNNNKKNNNNDDNNDINNNSSSSDYIDDINCGGANFLVALSKWCANQVYHYPSRSTKRPTSYQLIKLYELMKEFNIPNFDFIEKAIYRFVITRGGLENNRDKMFKPTSYQKGRKYIFTKDPQIDHINYEKNKENSYSHHYNFKDHTTNYEQQNMHYQTNDYNDEHNMNQQKTLSEKLKRIKLSMEKKTQNKKETHSNSRYSNFKLRQRPKRIKNSPAPIKV</sequence>
<name>A0A2P9DFX7_PLARE</name>
<reference evidence="3 4" key="1">
    <citation type="submission" date="2016-09" db="EMBL/GenBank/DDBJ databases">
        <authorList>
            <consortium name="Pathogen Informatics"/>
        </authorList>
    </citation>
    <scope>NUCLEOTIDE SEQUENCE [LARGE SCALE GENOMIC DNA]</scope>
</reference>
<dbReference type="Pfam" id="PF26188">
    <property type="entry name" value="RESC6"/>
    <property type="match status" value="1"/>
</dbReference>
<dbReference type="InterPro" id="IPR058917">
    <property type="entry name" value="RESC6_dom"/>
</dbReference>
<dbReference type="VEuPathDB" id="PlasmoDB:PRCDC_1032300"/>
<dbReference type="VEuPathDB" id="PlasmoDB:PRG01_1031500"/>
<accession>A0A2P9DFX7</accession>